<accession>A0A3N0B128</accession>
<dbReference type="SUPFAM" id="SSF81343">
    <property type="entry name" value="Fumarate reductase respiratory complex transmembrane subunits"/>
    <property type="match status" value="1"/>
</dbReference>
<proteinExistence type="predicted"/>
<feature type="transmembrane region" description="Helical" evidence="1">
    <location>
        <begin position="118"/>
        <end position="140"/>
    </location>
</feature>
<evidence type="ECO:0000313" key="3">
    <source>
        <dbReference type="Proteomes" id="UP000269591"/>
    </source>
</evidence>
<dbReference type="InterPro" id="IPR034804">
    <property type="entry name" value="SQR/QFR_C/D"/>
</dbReference>
<feature type="transmembrane region" description="Helical" evidence="1">
    <location>
        <begin position="43"/>
        <end position="65"/>
    </location>
</feature>
<dbReference type="GO" id="GO:0016020">
    <property type="term" value="C:membrane"/>
    <property type="evidence" value="ECO:0007669"/>
    <property type="project" value="InterPro"/>
</dbReference>
<dbReference type="RefSeq" id="WP_123208450.1">
    <property type="nucleotide sequence ID" value="NZ_JBHTHO010000002.1"/>
</dbReference>
<reference evidence="3" key="1">
    <citation type="submission" date="2018-05" db="EMBL/GenBank/DDBJ databases">
        <title>Genome Sequencing of selected type strains of the family Eggerthellaceae.</title>
        <authorList>
            <person name="Danylec N."/>
            <person name="Stoll D.A."/>
            <person name="Doetsch A."/>
            <person name="Huch M."/>
        </authorList>
    </citation>
    <scope>NUCLEOTIDE SEQUENCE [LARGE SCALE GENOMIC DNA]</scope>
    <source>
        <strain evidence="3">DSM 24851</strain>
    </source>
</reference>
<gene>
    <name evidence="2" type="ORF">DMP06_03940</name>
</gene>
<keyword evidence="1" id="KW-0472">Membrane</keyword>
<keyword evidence="1" id="KW-1133">Transmembrane helix</keyword>
<dbReference type="Proteomes" id="UP000269591">
    <property type="component" value="Unassembled WGS sequence"/>
</dbReference>
<dbReference type="EMBL" id="QIBX01000004">
    <property type="protein sequence ID" value="RNL40831.1"/>
    <property type="molecule type" value="Genomic_DNA"/>
</dbReference>
<dbReference type="AlphaFoldDB" id="A0A3N0B128"/>
<feature type="transmembrane region" description="Helical" evidence="1">
    <location>
        <begin position="152"/>
        <end position="174"/>
    </location>
</feature>
<evidence type="ECO:0000313" key="2">
    <source>
        <dbReference type="EMBL" id="RNL40831.1"/>
    </source>
</evidence>
<feature type="transmembrane region" description="Helical" evidence="1">
    <location>
        <begin position="86"/>
        <end position="106"/>
    </location>
</feature>
<dbReference type="OrthoDB" id="10008292at2"/>
<sequence>MAKKSKTRLVNGVVSACIAAFFLLHASIGSVAGLVPLSTGLAWVVWIGAALAAAHVALCGATSALQLTDTVRPPSVNKKRHLALKWATGVALLVAAAVHVFVIRTVGAHDMLSNISGVFVIAALAAALAAHVCVGSKSLLKDLGVDRSYRAAVRVTACVCAAAFALAALAGFMVR</sequence>
<comment type="caution">
    <text evidence="2">The sequence shown here is derived from an EMBL/GenBank/DDBJ whole genome shotgun (WGS) entry which is preliminary data.</text>
</comment>
<keyword evidence="3" id="KW-1185">Reference proteome</keyword>
<evidence type="ECO:0000256" key="1">
    <source>
        <dbReference type="SAM" id="Phobius"/>
    </source>
</evidence>
<keyword evidence="1" id="KW-0812">Transmembrane</keyword>
<organism evidence="2 3">
    <name type="scientific">Slackia equolifaciens</name>
    <dbReference type="NCBI Taxonomy" id="498718"/>
    <lineage>
        <taxon>Bacteria</taxon>
        <taxon>Bacillati</taxon>
        <taxon>Actinomycetota</taxon>
        <taxon>Coriobacteriia</taxon>
        <taxon>Eggerthellales</taxon>
        <taxon>Eggerthellaceae</taxon>
        <taxon>Slackia</taxon>
    </lineage>
</organism>
<protein>
    <recommendedName>
        <fullName evidence="4">Succinate dehydrogenase</fullName>
    </recommendedName>
</protein>
<evidence type="ECO:0008006" key="4">
    <source>
        <dbReference type="Google" id="ProtNLM"/>
    </source>
</evidence>
<name>A0A3N0B128_9ACTN</name>